<organism evidence="1 2">
    <name type="scientific">Nonomuraea cypriaca</name>
    <dbReference type="NCBI Taxonomy" id="1187855"/>
    <lineage>
        <taxon>Bacteria</taxon>
        <taxon>Bacillati</taxon>
        <taxon>Actinomycetota</taxon>
        <taxon>Actinomycetes</taxon>
        <taxon>Streptosporangiales</taxon>
        <taxon>Streptosporangiaceae</taxon>
        <taxon>Nonomuraea</taxon>
    </lineage>
</organism>
<evidence type="ECO:0000313" key="1">
    <source>
        <dbReference type="EMBL" id="MBF8186326.1"/>
    </source>
</evidence>
<keyword evidence="2" id="KW-1185">Reference proteome</keyword>
<comment type="caution">
    <text evidence="1">The sequence shown here is derived from an EMBL/GenBank/DDBJ whole genome shotgun (WGS) entry which is preliminary data.</text>
</comment>
<reference evidence="1" key="1">
    <citation type="submission" date="2020-11" db="EMBL/GenBank/DDBJ databases">
        <title>Whole-genome analyses of Nonomuraea sp. K274.</title>
        <authorList>
            <person name="Veyisoglu A."/>
        </authorList>
    </citation>
    <scope>NUCLEOTIDE SEQUENCE</scope>
    <source>
        <strain evidence="1">K274</strain>
    </source>
</reference>
<sequence length="348" mass="37019">MAITLAMAQINARDDIDHAVIDTLRRYSWLADQMVWDDAVTPGAGGGTLTYGYTLLKTARGGAFRAINAEYARTQAEREHRTVQLKPFGGSFDVDRVISDLGPAATNEVSFQMSQLLVGVTTDLQNKIINGDVAVDTNGWDGLDKLLVGSSTEYVPDEGETGYADWSTASVGTQDEANKRLDQLDEWLSSIIPSRVGSGDAAAPGAVPAGTKAIVGNTRSIARLRALARWASMHTSTKDDLGRKIETYGDWVLIDAGDTATGMGPIVPVEQRTIGAAPVENVTDLYAITFGLDAFHGATVAGRPFVRTWLPDFTTAGAVKVGELEMGPAAVVLKNSKACGVMRNVKVG</sequence>
<dbReference type="Proteomes" id="UP000605361">
    <property type="component" value="Unassembled WGS sequence"/>
</dbReference>
<proteinExistence type="predicted"/>
<evidence type="ECO:0000313" key="2">
    <source>
        <dbReference type="Proteomes" id="UP000605361"/>
    </source>
</evidence>
<dbReference type="InterPro" id="IPR048813">
    <property type="entry name" value="GP7-like"/>
</dbReference>
<name>A0A931A4V0_9ACTN</name>
<dbReference type="NCBIfam" id="NF045672">
    <property type="entry name" value="MCP_gp7_epsi_15"/>
    <property type="match status" value="1"/>
</dbReference>
<dbReference type="RefSeq" id="WP_195895305.1">
    <property type="nucleotide sequence ID" value="NZ_JADOGI010000026.1"/>
</dbReference>
<dbReference type="AlphaFoldDB" id="A0A931A4V0"/>
<dbReference type="EMBL" id="JADOGI010000026">
    <property type="protein sequence ID" value="MBF8186326.1"/>
    <property type="molecule type" value="Genomic_DNA"/>
</dbReference>
<protein>
    <submittedName>
        <fullName evidence="1">Phage major capsid protein</fullName>
    </submittedName>
</protein>
<accession>A0A931A4V0</accession>
<gene>
    <name evidence="1" type="ORF">ITP53_11310</name>
</gene>